<comment type="pathway">
    <text evidence="10">Cofactor biosynthesis; adenosylcobalamin biosynthesis.</text>
</comment>
<comment type="subcellular location">
    <subcellularLocation>
        <location evidence="10">Cell membrane</location>
        <topology evidence="10">Multi-pass membrane protein</topology>
    </subcellularLocation>
</comment>
<evidence type="ECO:0000256" key="2">
    <source>
        <dbReference type="ARBA" id="ARBA00022448"/>
    </source>
</evidence>
<dbReference type="HOGENOM" id="CLU_136197_2_0_2"/>
<proteinExistence type="inferred from homology"/>
<keyword evidence="8 10" id="KW-0472">Membrane</keyword>
<organism evidence="11 12">
    <name type="scientific">Geoglobus ahangari</name>
    <dbReference type="NCBI Taxonomy" id="113653"/>
    <lineage>
        <taxon>Archaea</taxon>
        <taxon>Methanobacteriati</taxon>
        <taxon>Methanobacteriota</taxon>
        <taxon>Archaeoglobi</taxon>
        <taxon>Archaeoglobales</taxon>
        <taxon>Archaeoglobaceae</taxon>
        <taxon>Geoglobus</taxon>
    </lineage>
</organism>
<comment type="function">
    <text evidence="10">Part of the energy-coupling factor (ECF) transporter complex CbiMNOQ involved in cobalt import.</text>
</comment>
<dbReference type="EMBL" id="CP011267">
    <property type="protein sequence ID" value="AKG91278.1"/>
    <property type="molecule type" value="Genomic_DNA"/>
</dbReference>
<dbReference type="GO" id="GO:0015087">
    <property type="term" value="F:cobalt ion transmembrane transporter activity"/>
    <property type="evidence" value="ECO:0007669"/>
    <property type="project" value="UniProtKB-UniRule"/>
</dbReference>
<evidence type="ECO:0000313" key="11">
    <source>
        <dbReference type="EMBL" id="AKG91278.1"/>
    </source>
</evidence>
<keyword evidence="9 10" id="KW-0170">Cobalt</keyword>
<evidence type="ECO:0000256" key="4">
    <source>
        <dbReference type="ARBA" id="ARBA00022573"/>
    </source>
</evidence>
<evidence type="ECO:0000256" key="6">
    <source>
        <dbReference type="ARBA" id="ARBA00022989"/>
    </source>
</evidence>
<dbReference type="HAMAP" id="MF_00330">
    <property type="entry name" value="CbiN"/>
    <property type="match status" value="1"/>
</dbReference>
<evidence type="ECO:0000256" key="7">
    <source>
        <dbReference type="ARBA" id="ARBA00023065"/>
    </source>
</evidence>
<sequence>MNRIAALLSAILVFTLVSIVAAEEEGGWAGADEKAEEAIGEIAPHYEPWFSPIWEPPSGEIESFLFSLQSAIGALIIGYFLGYYKGKKVQE</sequence>
<evidence type="ECO:0000313" key="12">
    <source>
        <dbReference type="Proteomes" id="UP000034723"/>
    </source>
</evidence>
<dbReference type="KEGG" id="gah:GAH_01428"/>
<keyword evidence="6 10" id="KW-1133">Transmembrane helix</keyword>
<gene>
    <name evidence="10" type="primary">cbiN</name>
    <name evidence="11" type="ORF">GAH_01428</name>
</gene>
<feature type="transmembrane region" description="Helical" evidence="10">
    <location>
        <begin position="64"/>
        <end position="84"/>
    </location>
</feature>
<dbReference type="PANTHER" id="PTHR38662">
    <property type="entry name" value="COBALT TRANSPORT PROTEIN CBIN"/>
    <property type="match status" value="1"/>
</dbReference>
<dbReference type="STRING" id="113653.GAH_01428"/>
<reference evidence="11 12" key="1">
    <citation type="submission" date="2015-04" db="EMBL/GenBank/DDBJ databases">
        <title>The complete genome sequence of the hyperthermophilic, obligate iron-reducing archaeon Geoglobus ahangari strain 234T.</title>
        <authorList>
            <person name="Manzella M.P."/>
            <person name="Holmes D.E."/>
            <person name="Rocheleau J.M."/>
            <person name="Chung A."/>
            <person name="Reguera G."/>
            <person name="Kashefi K."/>
        </authorList>
    </citation>
    <scope>NUCLEOTIDE SEQUENCE [LARGE SCALE GENOMIC DNA]</scope>
    <source>
        <strain evidence="11 12">234</strain>
    </source>
</reference>
<evidence type="ECO:0000256" key="3">
    <source>
        <dbReference type="ARBA" id="ARBA00022475"/>
    </source>
</evidence>
<comment type="similarity">
    <text evidence="10">Belongs to the CbiN family.</text>
</comment>
<dbReference type="NCBIfam" id="NF002780">
    <property type="entry name" value="PRK02898.1"/>
    <property type="match status" value="1"/>
</dbReference>
<dbReference type="UniPathway" id="UPA00148"/>
<evidence type="ECO:0000256" key="10">
    <source>
        <dbReference type="HAMAP-Rule" id="MF_00330"/>
    </source>
</evidence>
<dbReference type="GO" id="GO:0009236">
    <property type="term" value="P:cobalamin biosynthetic process"/>
    <property type="evidence" value="ECO:0007669"/>
    <property type="project" value="UniProtKB-UniRule"/>
</dbReference>
<dbReference type="GO" id="GO:0005886">
    <property type="term" value="C:plasma membrane"/>
    <property type="evidence" value="ECO:0007669"/>
    <property type="project" value="UniProtKB-SubCell"/>
</dbReference>
<dbReference type="NCBIfam" id="TIGR01165">
    <property type="entry name" value="cbiN"/>
    <property type="match status" value="1"/>
</dbReference>
<dbReference type="PANTHER" id="PTHR38662:SF1">
    <property type="entry name" value="COBALT TRANSPORT PROTEIN CBIN"/>
    <property type="match status" value="1"/>
</dbReference>
<keyword evidence="4 10" id="KW-0169">Cobalamin biosynthesis</keyword>
<dbReference type="AlphaFoldDB" id="A0A0F7IE99"/>
<protein>
    <recommendedName>
        <fullName evidence="10">Cobalt transport protein CbiN</fullName>
    </recommendedName>
    <alternativeName>
        <fullName evidence="10">Energy-coupling factor transporter probable substrate-capture protein CbiN</fullName>
        <shortName evidence="10">ECF transporter S component CbiN</shortName>
    </alternativeName>
</protein>
<dbReference type="InterPro" id="IPR003705">
    <property type="entry name" value="CbiN"/>
</dbReference>
<dbReference type="Pfam" id="PF02553">
    <property type="entry name" value="CbiN"/>
    <property type="match status" value="1"/>
</dbReference>
<evidence type="ECO:0000256" key="8">
    <source>
        <dbReference type="ARBA" id="ARBA00023136"/>
    </source>
</evidence>
<dbReference type="InParanoid" id="A0A0F7IE99"/>
<keyword evidence="1 10" id="KW-0171">Cobalt transport</keyword>
<keyword evidence="3 10" id="KW-1003">Cell membrane</keyword>
<keyword evidence="7 10" id="KW-0406">Ion transport</keyword>
<name>A0A0F7IE99_9EURY</name>
<dbReference type="Proteomes" id="UP000034723">
    <property type="component" value="Chromosome"/>
</dbReference>
<dbReference type="PATRIC" id="fig|113653.22.peg.1410"/>
<keyword evidence="2 10" id="KW-0813">Transport</keyword>
<keyword evidence="12" id="KW-1185">Reference proteome</keyword>
<comment type="subunit">
    <text evidence="10">Forms an energy-coupling factor (ECF) transporter complex composed of an ATP-binding protein (A component, CbiO), a transmembrane protein (T component, CbiQ) and 2 possible substrate-capture proteins (S components, CbiM and CbiN) of unknown stoichimetry.</text>
</comment>
<comment type="caution">
    <text evidence="10">Lacks conserved residue(s) required for the propagation of feature annotation.</text>
</comment>
<evidence type="ECO:0000256" key="1">
    <source>
        <dbReference type="ARBA" id="ARBA00022426"/>
    </source>
</evidence>
<keyword evidence="5 10" id="KW-0812">Transmembrane</keyword>
<evidence type="ECO:0000256" key="5">
    <source>
        <dbReference type="ARBA" id="ARBA00022692"/>
    </source>
</evidence>
<evidence type="ECO:0000256" key="9">
    <source>
        <dbReference type="ARBA" id="ARBA00023285"/>
    </source>
</evidence>
<accession>A0A0F7IE99</accession>